<dbReference type="RefSeq" id="WP_052897963.1">
    <property type="nucleotide sequence ID" value="NZ_JRXE01000004.1"/>
</dbReference>
<dbReference type="InterPro" id="IPR037171">
    <property type="entry name" value="NagB/RpiA_transferase-like"/>
</dbReference>
<organism evidence="6 7">
    <name type="scientific">Winslowiella iniecta</name>
    <dbReference type="NCBI Taxonomy" id="1560201"/>
    <lineage>
        <taxon>Bacteria</taxon>
        <taxon>Pseudomonadati</taxon>
        <taxon>Pseudomonadota</taxon>
        <taxon>Gammaproteobacteria</taxon>
        <taxon>Enterobacterales</taxon>
        <taxon>Erwiniaceae</taxon>
        <taxon>Winslowiella</taxon>
    </lineage>
</organism>
<dbReference type="InterPro" id="IPR014036">
    <property type="entry name" value="DeoR-like_C"/>
</dbReference>
<dbReference type="SMART" id="SM00420">
    <property type="entry name" value="HTH_DEOR"/>
    <property type="match status" value="1"/>
</dbReference>
<gene>
    <name evidence="6" type="ORF">NG42_03955</name>
</gene>
<dbReference type="EMBL" id="JRXE01000004">
    <property type="protein sequence ID" value="KOC91917.1"/>
    <property type="molecule type" value="Genomic_DNA"/>
</dbReference>
<evidence type="ECO:0000313" key="6">
    <source>
        <dbReference type="EMBL" id="KOC91917.1"/>
    </source>
</evidence>
<dbReference type="Pfam" id="PF00455">
    <property type="entry name" value="DeoRC"/>
    <property type="match status" value="1"/>
</dbReference>
<dbReference type="PRINTS" id="PR00037">
    <property type="entry name" value="HTHLACR"/>
</dbReference>
<reference evidence="6 7" key="1">
    <citation type="journal article" date="2015" name="Int. J. Syst. Evol. Microbiol.">
        <title>Erwinia iniecta sp. nov., isolated from Russian wheat aphids (Diuraphis noxia).</title>
        <authorList>
            <person name="Campillo T."/>
            <person name="Luna E."/>
            <person name="Portier P."/>
            <person name="Fischer-Le Saux M."/>
            <person name="Lapitan N."/>
            <person name="Tisserat N.A."/>
            <person name="Leach J.E."/>
        </authorList>
    </citation>
    <scope>NUCLEOTIDE SEQUENCE [LARGE SCALE GENOMIC DNA]</scope>
    <source>
        <strain evidence="6 7">B120</strain>
    </source>
</reference>
<dbReference type="InterPro" id="IPR036388">
    <property type="entry name" value="WH-like_DNA-bd_sf"/>
</dbReference>
<keyword evidence="2" id="KW-0805">Transcription regulation</keyword>
<dbReference type="SUPFAM" id="SSF100950">
    <property type="entry name" value="NagB/RpiA/CoA transferase-like"/>
    <property type="match status" value="1"/>
</dbReference>
<dbReference type="PROSITE" id="PS51000">
    <property type="entry name" value="HTH_DEOR_2"/>
    <property type="match status" value="1"/>
</dbReference>
<dbReference type="PATRIC" id="fig|1560201.3.peg.854"/>
<evidence type="ECO:0000313" key="7">
    <source>
        <dbReference type="Proteomes" id="UP000037088"/>
    </source>
</evidence>
<dbReference type="PANTHER" id="PTHR30363:SF4">
    <property type="entry name" value="GLYCEROL-3-PHOSPHATE REGULON REPRESSOR"/>
    <property type="match status" value="1"/>
</dbReference>
<keyword evidence="3" id="KW-0238">DNA-binding</keyword>
<proteinExistence type="predicted"/>
<dbReference type="PANTHER" id="PTHR30363">
    <property type="entry name" value="HTH-TYPE TRANSCRIPTIONAL REGULATOR SRLR-RELATED"/>
    <property type="match status" value="1"/>
</dbReference>
<comment type="caution">
    <text evidence="6">The sequence shown here is derived from an EMBL/GenBank/DDBJ whole genome shotgun (WGS) entry which is preliminary data.</text>
</comment>
<accession>A0A0L7T965</accession>
<name>A0A0L7T965_9GAMM</name>
<dbReference type="GO" id="GO:0003677">
    <property type="term" value="F:DNA binding"/>
    <property type="evidence" value="ECO:0007669"/>
    <property type="project" value="UniProtKB-KW"/>
</dbReference>
<dbReference type="AlphaFoldDB" id="A0A0L7T965"/>
<evidence type="ECO:0000256" key="4">
    <source>
        <dbReference type="ARBA" id="ARBA00023163"/>
    </source>
</evidence>
<dbReference type="InterPro" id="IPR018356">
    <property type="entry name" value="Tscrpt_reg_HTH_DeoR_CS"/>
</dbReference>
<keyword evidence="7" id="KW-1185">Reference proteome</keyword>
<feature type="domain" description="HTH deoR-type" evidence="5">
    <location>
        <begin position="8"/>
        <end position="63"/>
    </location>
</feature>
<sequence>MLDYAAFPQQRQSLIRQKLRDEGRVVCADLSAQLQVSEHTIRRDLQQLAREGVCKKVYGGAVSIVTESGSFSHRARESSAEKTAIAAGCARRVKEGGCIYIDAGSTNLAMAKALPVQLKLTVVTNSPLIAVELMNYPHCEVIMLGGRLQKQTGGSLGVTPQQQLSHIWFDQAFLGGCAMDADAGLTVFDYEDAEFKKAVVERSNDIIVALTADKIPGIARYSVVLCEDISLMVVDKRVPEERLAAFTAKNIAIEWV</sequence>
<dbReference type="InterPro" id="IPR050313">
    <property type="entry name" value="Carb_Metab_HTH_regulators"/>
</dbReference>
<keyword evidence="1" id="KW-0678">Repressor</keyword>
<keyword evidence="4" id="KW-0804">Transcription</keyword>
<protein>
    <submittedName>
        <fullName evidence="6">Decarboxylase</fullName>
    </submittedName>
</protein>
<dbReference type="GO" id="GO:0003700">
    <property type="term" value="F:DNA-binding transcription factor activity"/>
    <property type="evidence" value="ECO:0007669"/>
    <property type="project" value="InterPro"/>
</dbReference>
<dbReference type="Proteomes" id="UP000037088">
    <property type="component" value="Unassembled WGS sequence"/>
</dbReference>
<evidence type="ECO:0000256" key="1">
    <source>
        <dbReference type="ARBA" id="ARBA00022491"/>
    </source>
</evidence>
<evidence type="ECO:0000259" key="5">
    <source>
        <dbReference type="PROSITE" id="PS51000"/>
    </source>
</evidence>
<dbReference type="PROSITE" id="PS00894">
    <property type="entry name" value="HTH_DEOR_1"/>
    <property type="match status" value="1"/>
</dbReference>
<evidence type="ECO:0000256" key="3">
    <source>
        <dbReference type="ARBA" id="ARBA00023125"/>
    </source>
</evidence>
<dbReference type="Pfam" id="PF08220">
    <property type="entry name" value="HTH_DeoR"/>
    <property type="match status" value="1"/>
</dbReference>
<dbReference type="InterPro" id="IPR036390">
    <property type="entry name" value="WH_DNA-bd_sf"/>
</dbReference>
<dbReference type="Gene3D" id="1.10.10.10">
    <property type="entry name" value="Winged helix-like DNA-binding domain superfamily/Winged helix DNA-binding domain"/>
    <property type="match status" value="1"/>
</dbReference>
<dbReference type="InterPro" id="IPR001034">
    <property type="entry name" value="DeoR_HTH"/>
</dbReference>
<dbReference type="SMART" id="SM01134">
    <property type="entry name" value="DeoRC"/>
    <property type="match status" value="1"/>
</dbReference>
<evidence type="ECO:0000256" key="2">
    <source>
        <dbReference type="ARBA" id="ARBA00023015"/>
    </source>
</evidence>
<dbReference type="SUPFAM" id="SSF46785">
    <property type="entry name" value="Winged helix' DNA-binding domain"/>
    <property type="match status" value="1"/>
</dbReference>